<evidence type="ECO:0000256" key="8">
    <source>
        <dbReference type="HAMAP-Rule" id="MF_01521"/>
    </source>
</evidence>
<keyword evidence="5 8" id="KW-0406">Ion transport</keyword>
<evidence type="ECO:0000256" key="1">
    <source>
        <dbReference type="ARBA" id="ARBA00022448"/>
    </source>
</evidence>
<dbReference type="PANTHER" id="PTHR35529:SF1">
    <property type="entry name" value="MANGANESE EFFLUX PUMP MNTP-RELATED"/>
    <property type="match status" value="1"/>
</dbReference>
<keyword evidence="4 8" id="KW-1133">Transmembrane helix</keyword>
<evidence type="ECO:0000313" key="9">
    <source>
        <dbReference type="EMBL" id="MCQ1537999.1"/>
    </source>
</evidence>
<feature type="transmembrane region" description="Helical" evidence="8">
    <location>
        <begin position="164"/>
        <end position="181"/>
    </location>
</feature>
<evidence type="ECO:0000256" key="7">
    <source>
        <dbReference type="ARBA" id="ARBA00023211"/>
    </source>
</evidence>
<comment type="subcellular location">
    <subcellularLocation>
        <location evidence="8">Cell membrane</location>
        <topology evidence="8">Multi-pass membrane protein</topology>
    </subcellularLocation>
</comment>
<feature type="transmembrane region" description="Helical" evidence="8">
    <location>
        <begin position="6"/>
        <end position="27"/>
    </location>
</feature>
<dbReference type="InterPro" id="IPR022929">
    <property type="entry name" value="Put_MntP"/>
</dbReference>
<evidence type="ECO:0000256" key="2">
    <source>
        <dbReference type="ARBA" id="ARBA00022475"/>
    </source>
</evidence>
<dbReference type="GO" id="GO:0005886">
    <property type="term" value="C:plasma membrane"/>
    <property type="evidence" value="ECO:0007669"/>
    <property type="project" value="UniProtKB-SubCell"/>
</dbReference>
<name>A0ABD4TII4_9EURY</name>
<keyword evidence="7 8" id="KW-0464">Manganese</keyword>
<gene>
    <name evidence="8" type="primary">mntP</name>
    <name evidence="9" type="ORF">FTO68_03210</name>
</gene>
<sequence length="186" mass="19374">MNDITLLIIAIAVAIDASAISIAAGATMKSHVLYYGVRAALFFGFFQGGMVLAGYLAGEAGSGLIASFDHWVAFILLVLIGGKMCYESFQEEADERKTGITGLFTLTLLAIATSIDALAVGATFAVLDVEIIPAALLIGAVTFAGSIAGIWTGRRFGCCLGNRIELIGGVILIIIGIRILVDGLFL</sequence>
<evidence type="ECO:0000256" key="6">
    <source>
        <dbReference type="ARBA" id="ARBA00023136"/>
    </source>
</evidence>
<organism evidence="9 10">
    <name type="scientific">Methanocalculus taiwanensis</name>
    <dbReference type="NCBI Taxonomy" id="106207"/>
    <lineage>
        <taxon>Archaea</taxon>
        <taxon>Methanobacteriati</taxon>
        <taxon>Methanobacteriota</taxon>
        <taxon>Stenosarchaea group</taxon>
        <taxon>Methanomicrobia</taxon>
        <taxon>Methanomicrobiales</taxon>
        <taxon>Methanocalculaceae</taxon>
        <taxon>Methanocalculus</taxon>
    </lineage>
</organism>
<evidence type="ECO:0000256" key="4">
    <source>
        <dbReference type="ARBA" id="ARBA00022989"/>
    </source>
</evidence>
<keyword evidence="2 8" id="KW-1003">Cell membrane</keyword>
<keyword evidence="10" id="KW-1185">Reference proteome</keyword>
<dbReference type="Pfam" id="PF02659">
    <property type="entry name" value="Mntp"/>
    <property type="match status" value="1"/>
</dbReference>
<comment type="function">
    <text evidence="8">Probably functions as a manganese efflux pump.</text>
</comment>
<dbReference type="InterPro" id="IPR003810">
    <property type="entry name" value="Mntp/YtaF"/>
</dbReference>
<accession>A0ABD4TII4</accession>
<keyword evidence="6 8" id="KW-0472">Membrane</keyword>
<feature type="transmembrane region" description="Helical" evidence="8">
    <location>
        <begin position="103"/>
        <end position="125"/>
    </location>
</feature>
<feature type="transmembrane region" description="Helical" evidence="8">
    <location>
        <begin position="131"/>
        <end position="152"/>
    </location>
</feature>
<evidence type="ECO:0000256" key="3">
    <source>
        <dbReference type="ARBA" id="ARBA00022692"/>
    </source>
</evidence>
<comment type="similarity">
    <text evidence="8">Belongs to the MntP (TC 9.B.29) family.</text>
</comment>
<evidence type="ECO:0000313" key="10">
    <source>
        <dbReference type="Proteomes" id="UP001524383"/>
    </source>
</evidence>
<dbReference type="Proteomes" id="UP001524383">
    <property type="component" value="Unassembled WGS sequence"/>
</dbReference>
<dbReference type="GO" id="GO:0005384">
    <property type="term" value="F:manganese ion transmembrane transporter activity"/>
    <property type="evidence" value="ECO:0007669"/>
    <property type="project" value="UniProtKB-UniRule"/>
</dbReference>
<dbReference type="HAMAP" id="MF_01521">
    <property type="entry name" value="MntP_pump"/>
    <property type="match status" value="1"/>
</dbReference>
<dbReference type="AlphaFoldDB" id="A0ABD4TII4"/>
<keyword evidence="1 8" id="KW-0813">Transport</keyword>
<reference evidence="9 10" key="1">
    <citation type="submission" date="2019-08" db="EMBL/GenBank/DDBJ databases">
        <authorList>
            <person name="Chen S.-C."/>
            <person name="Lai M.-C."/>
            <person name="You Y.-T."/>
        </authorList>
    </citation>
    <scope>NUCLEOTIDE SEQUENCE [LARGE SCALE GENOMIC DNA]</scope>
    <source>
        <strain evidence="9 10">P2F9704a</strain>
    </source>
</reference>
<feature type="transmembrane region" description="Helical" evidence="8">
    <location>
        <begin position="64"/>
        <end position="82"/>
    </location>
</feature>
<protein>
    <recommendedName>
        <fullName evidence="8">Putative manganese efflux pump MntP</fullName>
    </recommendedName>
</protein>
<dbReference type="PANTHER" id="PTHR35529">
    <property type="entry name" value="MANGANESE EFFLUX PUMP MNTP-RELATED"/>
    <property type="match status" value="1"/>
</dbReference>
<proteinExistence type="inferred from homology"/>
<feature type="transmembrane region" description="Helical" evidence="8">
    <location>
        <begin position="39"/>
        <end position="58"/>
    </location>
</feature>
<comment type="caution">
    <text evidence="9">The sequence shown here is derived from an EMBL/GenBank/DDBJ whole genome shotgun (WGS) entry which is preliminary data.</text>
</comment>
<keyword evidence="3 8" id="KW-0812">Transmembrane</keyword>
<evidence type="ECO:0000256" key="5">
    <source>
        <dbReference type="ARBA" id="ARBA00023065"/>
    </source>
</evidence>
<dbReference type="EMBL" id="VOTZ01000005">
    <property type="protein sequence ID" value="MCQ1537999.1"/>
    <property type="molecule type" value="Genomic_DNA"/>
</dbReference>